<evidence type="ECO:0008006" key="4">
    <source>
        <dbReference type="Google" id="ProtNLM"/>
    </source>
</evidence>
<dbReference type="eggNOG" id="ENOG50338KB">
    <property type="taxonomic scope" value="Bacteria"/>
</dbReference>
<dbReference type="AlphaFoldDB" id="V4PYC5"/>
<reference evidence="2 3" key="1">
    <citation type="journal article" date="2014" name="Nature">
        <title>Sequential evolution of bacterial morphology by co-option of a developmental regulator.</title>
        <authorList>
            <person name="Jiang C."/>
            <person name="Brown P.J."/>
            <person name="Ducret A."/>
            <person name="Brun Y.V."/>
        </authorList>
    </citation>
    <scope>NUCLEOTIDE SEQUENCE [LARGE SCALE GENOMIC DNA]</scope>
    <source>
        <strain evidence="2 3">DSM 16100</strain>
    </source>
</reference>
<evidence type="ECO:0000256" key="1">
    <source>
        <dbReference type="SAM" id="SignalP"/>
    </source>
</evidence>
<proteinExistence type="predicted"/>
<dbReference type="PATRIC" id="fig|1121022.4.peg.1744"/>
<feature type="chain" id="PRO_5004724364" description="Transporter" evidence="1">
    <location>
        <begin position="33"/>
        <end position="236"/>
    </location>
</feature>
<dbReference type="RefSeq" id="WP_018080930.1">
    <property type="nucleotide sequence ID" value="NZ_AQWM01000003.1"/>
</dbReference>
<comment type="caution">
    <text evidence="2">The sequence shown here is derived from an EMBL/GenBank/DDBJ whole genome shotgun (WGS) entry which is preliminary data.</text>
</comment>
<protein>
    <recommendedName>
        <fullName evidence="4">Transporter</fullName>
    </recommendedName>
</protein>
<keyword evidence="1" id="KW-0732">Signal</keyword>
<dbReference type="Proteomes" id="UP000017837">
    <property type="component" value="Unassembled WGS sequence"/>
</dbReference>
<accession>V4PYC5</accession>
<name>V4PYC5_9CAUL</name>
<sequence>MTIKTHRPSGWMAGLCAITLMVSLLVPAPVYAGGGAHVIDDASVETPGVCHLENWVTQFDQDRGLVNLSPACTRKVWPNLEIGASLQHSWDSGEDTTIGPALKYNLRPVERGLGVAVSMGGNWSIRSGQLETASLIVPVTIPIGDKVQVNLNGGWTYGSALEHQTAAFFGVQVLAQVTRDVSLMAEAFRRDHGRAGHQIGLRWNPRGGNVDIDILVGRRIDGVNPDAVTVGLTLRH</sequence>
<dbReference type="STRING" id="1121022.GCA_000376105_01265"/>
<keyword evidence="3" id="KW-1185">Reference proteome</keyword>
<dbReference type="EMBL" id="AWGB01000013">
    <property type="protein sequence ID" value="ESQ92439.1"/>
    <property type="molecule type" value="Genomic_DNA"/>
</dbReference>
<dbReference type="OrthoDB" id="7550459at2"/>
<feature type="signal peptide" evidence="1">
    <location>
        <begin position="1"/>
        <end position="32"/>
    </location>
</feature>
<gene>
    <name evidence="2" type="ORF">ABENE_08665</name>
</gene>
<evidence type="ECO:0000313" key="2">
    <source>
        <dbReference type="EMBL" id="ESQ92439.1"/>
    </source>
</evidence>
<organism evidence="2 3">
    <name type="scientific">Asticcacaulis benevestitus DSM 16100 = ATCC BAA-896</name>
    <dbReference type="NCBI Taxonomy" id="1121022"/>
    <lineage>
        <taxon>Bacteria</taxon>
        <taxon>Pseudomonadati</taxon>
        <taxon>Pseudomonadota</taxon>
        <taxon>Alphaproteobacteria</taxon>
        <taxon>Caulobacterales</taxon>
        <taxon>Caulobacteraceae</taxon>
        <taxon>Asticcacaulis</taxon>
    </lineage>
</organism>
<evidence type="ECO:0000313" key="3">
    <source>
        <dbReference type="Proteomes" id="UP000017837"/>
    </source>
</evidence>